<sequence length="387" mass="44767">MGFCSMNPFKWFCPTIQNWRLFTQTPWFRCTVRNVSYQQAHIPAYLLDRTVPVEEVLKKLTPEDAARLQVIEAEHRLLVDQGMRVPSELTPRAQLDLLCCVSQSARSRYYLFAFKKEKKRENERAKKANKPVTTPPDTLPASNDRILRIIDSRYVRAHQEGWMWAEMRCPDSAQQLVFDFTHESEMRLQDQKNLANQMTYVMQTTRLMKPYPFHLTLCGLLPHTNQYAYMEEEFGVTSPGSSIHSLTDLPWTISPNHYSVDFPIDNPSRPVIYLSPNAPRSFEPGEWDHNAVYVIGAIVDKAVRRPITLAKARRTGVECIRLPLERYFKWSSGSSKTLTINCIHAILATAKSTNGDWEKALRDNLPRRVYDKPERPSSQVGRLFSMI</sequence>
<keyword evidence="3" id="KW-0808">Transferase</keyword>
<keyword evidence="8" id="KW-0496">Mitochondrion</keyword>
<keyword evidence="4" id="KW-0949">S-adenosyl-L-methionine</keyword>
<evidence type="ECO:0000256" key="5">
    <source>
        <dbReference type="ARBA" id="ARBA00022694"/>
    </source>
</evidence>
<evidence type="ECO:0000313" key="13">
    <source>
        <dbReference type="Proteomes" id="UP000699462"/>
    </source>
</evidence>
<dbReference type="InterPro" id="IPR038459">
    <property type="entry name" value="MT_TRM10-typ_sf"/>
</dbReference>
<keyword evidence="2" id="KW-0489">Methyltransferase</keyword>
<dbReference type="CDD" id="cd18102">
    <property type="entry name" value="Trm10_MRRP1"/>
    <property type="match status" value="1"/>
</dbReference>
<evidence type="ECO:0000259" key="11">
    <source>
        <dbReference type="PROSITE" id="PS51675"/>
    </source>
</evidence>
<dbReference type="Gene3D" id="3.40.1280.30">
    <property type="match status" value="1"/>
</dbReference>
<dbReference type="GO" id="GO:0005739">
    <property type="term" value="C:mitochondrion"/>
    <property type="evidence" value="ECO:0007669"/>
    <property type="project" value="UniProtKB-SubCell"/>
</dbReference>
<dbReference type="GO" id="GO:0005654">
    <property type="term" value="C:nucleoplasm"/>
    <property type="evidence" value="ECO:0007669"/>
    <property type="project" value="TreeGrafter"/>
</dbReference>
<evidence type="ECO:0000256" key="6">
    <source>
        <dbReference type="ARBA" id="ARBA00022946"/>
    </source>
</evidence>
<reference evidence="12 13" key="1">
    <citation type="submission" date="2019-07" db="EMBL/GenBank/DDBJ databases">
        <title>Annotation for the trematode Paragonimus westermani.</title>
        <authorList>
            <person name="Choi Y.-J."/>
        </authorList>
    </citation>
    <scope>NUCLEOTIDE SEQUENCE [LARGE SCALE GENOMIC DNA]</scope>
    <source>
        <strain evidence="12">180907_Pwestermani</strain>
    </source>
</reference>
<comment type="caution">
    <text evidence="12">The sequence shown here is derived from an EMBL/GenBank/DDBJ whole genome shotgun (WGS) entry which is preliminary data.</text>
</comment>
<keyword evidence="13" id="KW-1185">Reference proteome</keyword>
<evidence type="ECO:0000256" key="4">
    <source>
        <dbReference type="ARBA" id="ARBA00022691"/>
    </source>
</evidence>
<dbReference type="GO" id="GO:0032259">
    <property type="term" value="P:methylation"/>
    <property type="evidence" value="ECO:0007669"/>
    <property type="project" value="UniProtKB-KW"/>
</dbReference>
<evidence type="ECO:0000256" key="3">
    <source>
        <dbReference type="ARBA" id="ARBA00022679"/>
    </source>
</evidence>
<dbReference type="OrthoDB" id="9976048at2759"/>
<evidence type="ECO:0000256" key="10">
    <source>
        <dbReference type="SAM" id="MobiDB-lite"/>
    </source>
</evidence>
<dbReference type="InterPro" id="IPR007356">
    <property type="entry name" value="tRNA_m1G_MeTrfase_euk"/>
</dbReference>
<dbReference type="InterPro" id="IPR025812">
    <property type="entry name" value="Trm10_C_MTase_dom"/>
</dbReference>
<evidence type="ECO:0000256" key="1">
    <source>
        <dbReference type="ARBA" id="ARBA00004173"/>
    </source>
</evidence>
<proteinExistence type="predicted"/>
<dbReference type="PANTHER" id="PTHR13563">
    <property type="entry name" value="TRNA (GUANINE-9-) METHYLTRANSFERASE"/>
    <property type="match status" value="1"/>
</dbReference>
<dbReference type="GO" id="GO:0097745">
    <property type="term" value="P:mitochondrial tRNA 5'-end processing"/>
    <property type="evidence" value="ECO:0007669"/>
    <property type="project" value="TreeGrafter"/>
</dbReference>
<evidence type="ECO:0000256" key="8">
    <source>
        <dbReference type="ARBA" id="ARBA00023128"/>
    </source>
</evidence>
<dbReference type="PANTHER" id="PTHR13563:SF5">
    <property type="entry name" value="TRNA METHYLTRANSFERASE 10 HOMOLOG C"/>
    <property type="match status" value="1"/>
</dbReference>
<keyword evidence="5" id="KW-0819">tRNA processing</keyword>
<protein>
    <recommendedName>
        <fullName evidence="9">RNA (guanine-9-)-methyltransferase domain-containing protein 1</fullName>
    </recommendedName>
</protein>
<dbReference type="GO" id="GO:0000049">
    <property type="term" value="F:tRNA binding"/>
    <property type="evidence" value="ECO:0007669"/>
    <property type="project" value="TreeGrafter"/>
</dbReference>
<dbReference type="EMBL" id="JTDF01000304">
    <property type="protein sequence ID" value="KAF8571819.1"/>
    <property type="molecule type" value="Genomic_DNA"/>
</dbReference>
<gene>
    <name evidence="12" type="ORF">P879_00284</name>
</gene>
<evidence type="ECO:0000256" key="2">
    <source>
        <dbReference type="ARBA" id="ARBA00022603"/>
    </source>
</evidence>
<evidence type="ECO:0000256" key="7">
    <source>
        <dbReference type="ARBA" id="ARBA00023054"/>
    </source>
</evidence>
<name>A0A8T0DV69_9TREM</name>
<dbReference type="InterPro" id="IPR028564">
    <property type="entry name" value="MT_TRM10-typ"/>
</dbReference>
<dbReference type="GO" id="GO:0070131">
    <property type="term" value="P:positive regulation of mitochondrial translation"/>
    <property type="evidence" value="ECO:0007669"/>
    <property type="project" value="TreeGrafter"/>
</dbReference>
<feature type="region of interest" description="Disordered" evidence="10">
    <location>
        <begin position="122"/>
        <end position="141"/>
    </location>
</feature>
<keyword evidence="6" id="KW-0809">Transit peptide</keyword>
<evidence type="ECO:0000313" key="12">
    <source>
        <dbReference type="EMBL" id="KAF8571819.1"/>
    </source>
</evidence>
<dbReference type="Proteomes" id="UP000699462">
    <property type="component" value="Unassembled WGS sequence"/>
</dbReference>
<dbReference type="PROSITE" id="PS51675">
    <property type="entry name" value="SAM_MT_TRM10"/>
    <property type="match status" value="1"/>
</dbReference>
<dbReference type="AlphaFoldDB" id="A0A8T0DV69"/>
<organism evidence="12 13">
    <name type="scientific">Paragonimus westermani</name>
    <dbReference type="NCBI Taxonomy" id="34504"/>
    <lineage>
        <taxon>Eukaryota</taxon>
        <taxon>Metazoa</taxon>
        <taxon>Spiralia</taxon>
        <taxon>Lophotrochozoa</taxon>
        <taxon>Platyhelminthes</taxon>
        <taxon>Trematoda</taxon>
        <taxon>Digenea</taxon>
        <taxon>Plagiorchiida</taxon>
        <taxon>Troglotremata</taxon>
        <taxon>Troglotrematidae</taxon>
        <taxon>Paragonimus</taxon>
    </lineage>
</organism>
<accession>A0A8T0DV69</accession>
<keyword evidence="7" id="KW-0175">Coiled coil</keyword>
<dbReference type="GO" id="GO:0008168">
    <property type="term" value="F:methyltransferase activity"/>
    <property type="evidence" value="ECO:0007669"/>
    <property type="project" value="UniProtKB-KW"/>
</dbReference>
<feature type="domain" description="SAM-dependent MTase TRM10-type" evidence="11">
    <location>
        <begin position="160"/>
        <end position="372"/>
    </location>
</feature>
<comment type="subcellular location">
    <subcellularLocation>
        <location evidence="1">Mitochondrion</location>
    </subcellularLocation>
</comment>
<evidence type="ECO:0000256" key="9">
    <source>
        <dbReference type="ARBA" id="ARBA00029803"/>
    </source>
</evidence>